<accession>A0A1V2GVS6</accession>
<feature type="compositionally biased region" description="Polar residues" evidence="1">
    <location>
        <begin position="102"/>
        <end position="118"/>
    </location>
</feature>
<feature type="chain" id="PRO_5012165971" description="Lipoprotein" evidence="2">
    <location>
        <begin position="21"/>
        <end position="118"/>
    </location>
</feature>
<comment type="caution">
    <text evidence="3">The sequence shown here is derived from an EMBL/GenBank/DDBJ whole genome shotgun (WGS) entry which is preliminary data.</text>
</comment>
<feature type="compositionally biased region" description="Polar residues" evidence="1">
    <location>
        <begin position="72"/>
        <end position="86"/>
    </location>
</feature>
<gene>
    <name evidence="3" type="ORF">BKE38_25600</name>
</gene>
<dbReference type="RefSeq" id="WP_076960106.1">
    <property type="nucleotide sequence ID" value="NZ_MLCO01000325.1"/>
</dbReference>
<dbReference type="EMBL" id="MLCO01000325">
    <property type="protein sequence ID" value="ONG46201.1"/>
    <property type="molecule type" value="Genomic_DNA"/>
</dbReference>
<dbReference type="Proteomes" id="UP000188879">
    <property type="component" value="Unassembled WGS sequence"/>
</dbReference>
<proteinExistence type="predicted"/>
<organism evidence="3 4">
    <name type="scientific">Teichococcus deserti</name>
    <dbReference type="NCBI Taxonomy" id="1817963"/>
    <lineage>
        <taxon>Bacteria</taxon>
        <taxon>Pseudomonadati</taxon>
        <taxon>Pseudomonadota</taxon>
        <taxon>Alphaproteobacteria</taxon>
        <taxon>Acetobacterales</taxon>
        <taxon>Roseomonadaceae</taxon>
        <taxon>Roseomonas</taxon>
    </lineage>
</organism>
<protein>
    <recommendedName>
        <fullName evidence="5">Lipoprotein</fullName>
    </recommendedName>
</protein>
<feature type="region of interest" description="Disordered" evidence="1">
    <location>
        <begin position="22"/>
        <end position="118"/>
    </location>
</feature>
<sequence>MRQRKIGFAILVSAGLMGLAACSSSPTGTAPERALDRAAGTNTSGAYPLQSDGMPGNPRGTEASRALDRAAGTNTSGAYPSQSDGTRVNPPGTAATRAYDRATNSNTSGAYPQNGPRQ</sequence>
<feature type="signal peptide" evidence="2">
    <location>
        <begin position="1"/>
        <end position="20"/>
    </location>
</feature>
<reference evidence="3 4" key="1">
    <citation type="submission" date="2016-10" db="EMBL/GenBank/DDBJ databases">
        <title>Draft Genome sequence of Roseomonas sp. strain M3.</title>
        <authorList>
            <person name="Subhash Y."/>
            <person name="Lee S."/>
        </authorList>
    </citation>
    <scope>NUCLEOTIDE SEQUENCE [LARGE SCALE GENOMIC DNA]</scope>
    <source>
        <strain evidence="3 4">M3</strain>
    </source>
</reference>
<name>A0A1V2GVS6_9PROT</name>
<keyword evidence="2" id="KW-0732">Signal</keyword>
<evidence type="ECO:0000313" key="4">
    <source>
        <dbReference type="Proteomes" id="UP000188879"/>
    </source>
</evidence>
<keyword evidence="4" id="KW-1185">Reference proteome</keyword>
<dbReference type="PROSITE" id="PS51257">
    <property type="entry name" value="PROKAR_LIPOPROTEIN"/>
    <property type="match status" value="1"/>
</dbReference>
<evidence type="ECO:0000313" key="3">
    <source>
        <dbReference type="EMBL" id="ONG46201.1"/>
    </source>
</evidence>
<evidence type="ECO:0000256" key="1">
    <source>
        <dbReference type="SAM" id="MobiDB-lite"/>
    </source>
</evidence>
<dbReference type="OrthoDB" id="7275608at2"/>
<dbReference type="AlphaFoldDB" id="A0A1V2GVS6"/>
<evidence type="ECO:0008006" key="5">
    <source>
        <dbReference type="Google" id="ProtNLM"/>
    </source>
</evidence>
<evidence type="ECO:0000256" key="2">
    <source>
        <dbReference type="SAM" id="SignalP"/>
    </source>
</evidence>